<keyword evidence="1" id="KW-1133">Transmembrane helix</keyword>
<comment type="caution">
    <text evidence="2">The sequence shown here is derived from an EMBL/GenBank/DDBJ whole genome shotgun (WGS) entry which is preliminary data.</text>
</comment>
<reference evidence="2" key="1">
    <citation type="submission" date="2023-03" db="EMBL/GenBank/DDBJ databases">
        <title>Massive genome expansion in bonnet fungi (Mycena s.s.) driven by repeated elements and novel gene families across ecological guilds.</title>
        <authorList>
            <consortium name="Lawrence Berkeley National Laboratory"/>
            <person name="Harder C.B."/>
            <person name="Miyauchi S."/>
            <person name="Viragh M."/>
            <person name="Kuo A."/>
            <person name="Thoen E."/>
            <person name="Andreopoulos B."/>
            <person name="Lu D."/>
            <person name="Skrede I."/>
            <person name="Drula E."/>
            <person name="Henrissat B."/>
            <person name="Morin E."/>
            <person name="Kohler A."/>
            <person name="Barry K."/>
            <person name="LaButti K."/>
            <person name="Morin E."/>
            <person name="Salamov A."/>
            <person name="Lipzen A."/>
            <person name="Mereny Z."/>
            <person name="Hegedus B."/>
            <person name="Baldrian P."/>
            <person name="Stursova M."/>
            <person name="Weitz H."/>
            <person name="Taylor A."/>
            <person name="Grigoriev I.V."/>
            <person name="Nagy L.G."/>
            <person name="Martin F."/>
            <person name="Kauserud H."/>
        </authorList>
    </citation>
    <scope>NUCLEOTIDE SEQUENCE</scope>
    <source>
        <strain evidence="2">9144</strain>
    </source>
</reference>
<accession>A0AAD6VP27</accession>
<organism evidence="2 3">
    <name type="scientific">Mycena pura</name>
    <dbReference type="NCBI Taxonomy" id="153505"/>
    <lineage>
        <taxon>Eukaryota</taxon>
        <taxon>Fungi</taxon>
        <taxon>Dikarya</taxon>
        <taxon>Basidiomycota</taxon>
        <taxon>Agaricomycotina</taxon>
        <taxon>Agaricomycetes</taxon>
        <taxon>Agaricomycetidae</taxon>
        <taxon>Agaricales</taxon>
        <taxon>Marasmiineae</taxon>
        <taxon>Mycenaceae</taxon>
        <taxon>Mycena</taxon>
    </lineage>
</organism>
<dbReference type="EMBL" id="JARJCW010000012">
    <property type="protein sequence ID" value="KAJ7218664.1"/>
    <property type="molecule type" value="Genomic_DNA"/>
</dbReference>
<protein>
    <submittedName>
        <fullName evidence="2">Uncharacterized protein</fullName>
    </submittedName>
</protein>
<keyword evidence="1" id="KW-0812">Transmembrane</keyword>
<keyword evidence="3" id="KW-1185">Reference proteome</keyword>
<proteinExistence type="predicted"/>
<sequence length="192" mass="20924">MASPSAVQLVLELLFSGTVSFLLTFALLPLFGLHHAPMTVARVTTACTLAVFCVLDAFFEVLQRPPSTINAAENPEFKLTPRVVEQGKVQPVARAKTVRRCATVVCIASTHYPPAANRFYQLTPPAPSNHFEPHGASGPVMLHYCHRPSLLPATRTSLFVGFRVLGVWDVVRPLYHDVALSVISADTTPTHL</sequence>
<feature type="transmembrane region" description="Helical" evidence="1">
    <location>
        <begin position="6"/>
        <end position="28"/>
    </location>
</feature>
<dbReference type="Proteomes" id="UP001219525">
    <property type="component" value="Unassembled WGS sequence"/>
</dbReference>
<evidence type="ECO:0000313" key="3">
    <source>
        <dbReference type="Proteomes" id="UP001219525"/>
    </source>
</evidence>
<gene>
    <name evidence="2" type="ORF">GGX14DRAFT_561009</name>
</gene>
<name>A0AAD6VP27_9AGAR</name>
<dbReference type="AlphaFoldDB" id="A0AAD6VP27"/>
<feature type="transmembrane region" description="Helical" evidence="1">
    <location>
        <begin position="40"/>
        <end position="59"/>
    </location>
</feature>
<evidence type="ECO:0000256" key="1">
    <source>
        <dbReference type="SAM" id="Phobius"/>
    </source>
</evidence>
<keyword evidence="1" id="KW-0472">Membrane</keyword>
<evidence type="ECO:0000313" key="2">
    <source>
        <dbReference type="EMBL" id="KAJ7218664.1"/>
    </source>
</evidence>